<gene>
    <name evidence="16" type="ORF">EDC28_101314</name>
</gene>
<keyword evidence="7" id="KW-0812">Transmembrane</keyword>
<keyword evidence="8" id="KW-0442">Lipid degradation</keyword>
<accession>A0A3N1PRH8</accession>
<evidence type="ECO:0000256" key="10">
    <source>
        <dbReference type="ARBA" id="ARBA00023098"/>
    </source>
</evidence>
<dbReference type="AlphaFoldDB" id="A0A3N1PRH8"/>
<evidence type="ECO:0000256" key="3">
    <source>
        <dbReference type="ARBA" id="ARBA00010358"/>
    </source>
</evidence>
<dbReference type="EMBL" id="RJUL01000001">
    <property type="protein sequence ID" value="ROQ30628.1"/>
    <property type="molecule type" value="Genomic_DNA"/>
</dbReference>
<reference evidence="16 17" key="1">
    <citation type="submission" date="2018-11" db="EMBL/GenBank/DDBJ databases">
        <title>Genomic Encyclopedia of Type Strains, Phase IV (KMG-IV): sequencing the most valuable type-strain genomes for metagenomic binning, comparative biology and taxonomic classification.</title>
        <authorList>
            <person name="Goeker M."/>
        </authorList>
    </citation>
    <scope>NUCLEOTIDE SEQUENCE [LARGE SCALE GENOMIC DNA]</scope>
    <source>
        <strain evidence="16 17">DSM 21945</strain>
    </source>
</reference>
<evidence type="ECO:0000256" key="15">
    <source>
        <dbReference type="ARBA" id="ARBA00033028"/>
    </source>
</evidence>
<evidence type="ECO:0000256" key="8">
    <source>
        <dbReference type="ARBA" id="ARBA00022963"/>
    </source>
</evidence>
<dbReference type="Proteomes" id="UP000268033">
    <property type="component" value="Unassembled WGS sequence"/>
</dbReference>
<evidence type="ECO:0000256" key="1">
    <source>
        <dbReference type="ARBA" id="ARBA00003280"/>
    </source>
</evidence>
<dbReference type="InterPro" id="IPR004961">
    <property type="entry name" value="Lipase_chaperone"/>
</dbReference>
<name>A0A3N1PRH8_9GAMM</name>
<evidence type="ECO:0000256" key="13">
    <source>
        <dbReference type="ARBA" id="ARBA00030948"/>
    </source>
</evidence>
<keyword evidence="5" id="KW-1003">Cell membrane</keyword>
<dbReference type="STRING" id="584787.GCA_001247655_01908"/>
<evidence type="ECO:0000256" key="14">
    <source>
        <dbReference type="ARBA" id="ARBA00031542"/>
    </source>
</evidence>
<comment type="caution">
    <text evidence="16">The sequence shown here is derived from an EMBL/GenBank/DDBJ whole genome shotgun (WGS) entry which is preliminary data.</text>
</comment>
<dbReference type="GO" id="GO:0051082">
    <property type="term" value="F:unfolded protein binding"/>
    <property type="evidence" value="ECO:0007669"/>
    <property type="project" value="InterPro"/>
</dbReference>
<keyword evidence="9" id="KW-1133">Transmembrane helix</keyword>
<dbReference type="GO" id="GO:0006457">
    <property type="term" value="P:protein folding"/>
    <property type="evidence" value="ECO:0007669"/>
    <property type="project" value="InterPro"/>
</dbReference>
<comment type="function">
    <text evidence="1">May be involved in the folding of the extracellular lipase during its passage through the periplasm.</text>
</comment>
<dbReference type="SUPFAM" id="SSF158855">
    <property type="entry name" value="Lipase chaperone-like"/>
    <property type="match status" value="1"/>
</dbReference>
<organism evidence="16 17">
    <name type="scientific">Gallaecimonas pentaromativorans</name>
    <dbReference type="NCBI Taxonomy" id="584787"/>
    <lineage>
        <taxon>Bacteria</taxon>
        <taxon>Pseudomonadati</taxon>
        <taxon>Pseudomonadota</taxon>
        <taxon>Gammaproteobacteria</taxon>
        <taxon>Enterobacterales</taxon>
        <taxon>Gallaecimonadaceae</taxon>
        <taxon>Gallaecimonas</taxon>
    </lineage>
</organism>
<dbReference type="GO" id="GO:0016042">
    <property type="term" value="P:lipid catabolic process"/>
    <property type="evidence" value="ECO:0007669"/>
    <property type="project" value="UniProtKB-KW"/>
</dbReference>
<proteinExistence type="inferred from homology"/>
<evidence type="ECO:0000256" key="12">
    <source>
        <dbReference type="ARBA" id="ARBA00023186"/>
    </source>
</evidence>
<keyword evidence="12" id="KW-0143">Chaperone</keyword>
<evidence type="ECO:0000256" key="4">
    <source>
        <dbReference type="ARBA" id="ARBA00019692"/>
    </source>
</evidence>
<keyword evidence="6" id="KW-0997">Cell inner membrane</keyword>
<dbReference type="Pfam" id="PF03280">
    <property type="entry name" value="Lipase_chap"/>
    <property type="match status" value="1"/>
</dbReference>
<keyword evidence="11" id="KW-0472">Membrane</keyword>
<comment type="subcellular location">
    <subcellularLocation>
        <location evidence="2">Cell inner membrane</location>
        <topology evidence="2">Single-pass membrane protein</topology>
        <orientation evidence="2">Periplasmic side</orientation>
    </subcellularLocation>
</comment>
<evidence type="ECO:0000313" key="16">
    <source>
        <dbReference type="EMBL" id="ROQ30628.1"/>
    </source>
</evidence>
<comment type="similarity">
    <text evidence="3">Belongs to the lipase chaperone family.</text>
</comment>
<evidence type="ECO:0000313" key="17">
    <source>
        <dbReference type="Proteomes" id="UP000268033"/>
    </source>
</evidence>
<evidence type="ECO:0000256" key="6">
    <source>
        <dbReference type="ARBA" id="ARBA00022519"/>
    </source>
</evidence>
<evidence type="ECO:0000256" key="5">
    <source>
        <dbReference type="ARBA" id="ARBA00022475"/>
    </source>
</evidence>
<evidence type="ECO:0000256" key="11">
    <source>
        <dbReference type="ARBA" id="ARBA00023136"/>
    </source>
</evidence>
<protein>
    <recommendedName>
        <fullName evidence="4">Lipase chaperone</fullName>
    </recommendedName>
    <alternativeName>
        <fullName evidence="15">Lipase foldase</fullName>
    </alternativeName>
    <alternativeName>
        <fullName evidence="13">Lipase helper protein</fullName>
    </alternativeName>
    <alternativeName>
        <fullName evidence="14">Lipase modulator</fullName>
    </alternativeName>
</protein>
<evidence type="ECO:0000256" key="7">
    <source>
        <dbReference type="ARBA" id="ARBA00022692"/>
    </source>
</evidence>
<keyword evidence="10" id="KW-0443">Lipid metabolism</keyword>
<evidence type="ECO:0000256" key="9">
    <source>
        <dbReference type="ARBA" id="ARBA00022989"/>
    </source>
</evidence>
<sequence>MKPFTIMVPVLAVAGLLYLVFPERHPMAPVKAAASLADTQVDGAVGSRYRMSAALKARFDYWLSAVGELPLSALPGKLAQSLRQDGWAEADINAALAAFAHYQQYLDALSEVAKPQAATAAELKAAWTERDALRRQFYSEAEINQLWGDEAAVEDFTLRRLEIQSLGLSESEQLKWEEDALAQAPATVQQAYGPSLKLAQLQQLQQMSGASRDQLAAQYGDGAADRLMAAKAQQQAWQGKVAAYRDKVKSLSALPSAEKAQALAEYQARHFSANELKRLRVWLSNGMQ</sequence>
<evidence type="ECO:0000256" key="2">
    <source>
        <dbReference type="ARBA" id="ARBA00004383"/>
    </source>
</evidence>
<dbReference type="GO" id="GO:0005886">
    <property type="term" value="C:plasma membrane"/>
    <property type="evidence" value="ECO:0007669"/>
    <property type="project" value="UniProtKB-SubCell"/>
</dbReference>
<dbReference type="RefSeq" id="WP_170163993.1">
    <property type="nucleotide sequence ID" value="NZ_RJUL01000001.1"/>
</dbReference>
<keyword evidence="17" id="KW-1185">Reference proteome</keyword>